<evidence type="ECO:0000256" key="1">
    <source>
        <dbReference type="SAM" id="MobiDB-lite"/>
    </source>
</evidence>
<dbReference type="Proteomes" id="UP000531561">
    <property type="component" value="Unassembled WGS sequence"/>
</dbReference>
<reference evidence="2 3" key="1">
    <citation type="journal article" date="2020" name="Phytopathology">
        <title>A high-quality genome resource of Botrytis fragariae, a new and rapidly spreading fungal pathogen causing strawberry gray mold in the U.S.A.</title>
        <authorList>
            <person name="Wu Y."/>
            <person name="Saski C.A."/>
            <person name="Schnabel G."/>
            <person name="Xiao S."/>
            <person name="Hu M."/>
        </authorList>
    </citation>
    <scope>NUCLEOTIDE SEQUENCE [LARGE SCALE GENOMIC DNA]</scope>
    <source>
        <strain evidence="2 3">BVB16</strain>
    </source>
</reference>
<protein>
    <submittedName>
        <fullName evidence="2">Uncharacterized protein</fullName>
    </submittedName>
</protein>
<feature type="region of interest" description="Disordered" evidence="1">
    <location>
        <begin position="408"/>
        <end position="473"/>
    </location>
</feature>
<feature type="region of interest" description="Disordered" evidence="1">
    <location>
        <begin position="717"/>
        <end position="760"/>
    </location>
</feature>
<evidence type="ECO:0000313" key="2">
    <source>
        <dbReference type="EMBL" id="KAF5868061.1"/>
    </source>
</evidence>
<feature type="compositionally biased region" description="Basic and acidic residues" evidence="1">
    <location>
        <begin position="747"/>
        <end position="757"/>
    </location>
</feature>
<sequence length="1007" mass="111927">MTRQPSDQSLDAPGQPANLLPIPTTQSIPQSAPPSQKSAVQQTSSSDHVYQSINAASCSRRQGGEDVFVPPPRLTYLDLLIIENSGFPSMAEFEIFLQLYQKSYYHMELAERKKLLQQVELLRQSMRHPQSIQALVEAQQSIQAGQPFLSLKHYSNFSRNGYMLTSMISRCLNLTSFALQRAVFKAAVEASRNTDTPNIATISGKSCEDILTRGVQHWTAEDILKLETIVYIRPAEHHVNNPPSKVTSRTDFSYFSHEPPLHCPDPPEYRSMKIEPNNSALSLQQPWTYSQCLDYLADRTINFMNSRDPEAFFFSLPSDDKLQGMTVDQRAEVVRKHIIEQDAKRALSKSGNDWYPIHSKIFERSTYRTHGSLLPELDTTVSISRDSPCIQENLANHRNYGTHDICSSGGRHEFDSPPSNSGADYESRVGHVRQPPSSIAADDGCCDSDLGDDDDSDWVPTQSDNWSSPSRSTKRVSFAASVTDIPGNLHGQEHSIVPSDSLSFAESESENDQATTEDNGSLSENIRDRQDCLLTASVAHATSAIEVTLASGDENDVIVPVSPPRAPSLKRENRKRSLTRGRLVAQPRAQRRGGDFDTLLDTLETYHSQLSSLPKLNNVKLNSWDEKHQTATKKSQGIKAQEILFPTWEGVQVQRGVSNIGYGPQEDSMLAMQEMLLEQQRKKRIQLLQEQAAMQARLVSKTGPENDHDLEASAHEPALLTTEQESKNQVELKRQEQVTMPAAYPSSEKDGQTKPRESSLVSFGNEKSILNGPPKFHGLTSKEAQQFELCQLGKLKNRSVLKAPRVGKTIASTRASKDSEQDMATKLDDLKKFADEFKMSTPVPSDIAFINHGEVPVAVWQNRSRDSANTCDEGPLRIAIKEDNLRRSKGAPIDESNVKTISVEEATRLLAAQKLAKEISTATKSATGTSPPIPASHQLNGFDLGLTATAYDQDRFIKATNSSVKSHKANHGIYSFQQDGSMNAKCRSCSERSRLRSRFNDLSGELF</sequence>
<dbReference type="GeneID" id="59261322"/>
<evidence type="ECO:0000313" key="3">
    <source>
        <dbReference type="Proteomes" id="UP000531561"/>
    </source>
</evidence>
<accession>A0A8H6AI41</accession>
<comment type="caution">
    <text evidence="2">The sequence shown here is derived from an EMBL/GenBank/DDBJ whole genome shotgun (WGS) entry which is preliminary data.</text>
</comment>
<proteinExistence type="predicted"/>
<dbReference type="RefSeq" id="XP_037187010.1">
    <property type="nucleotide sequence ID" value="XM_037337630.1"/>
</dbReference>
<gene>
    <name evidence="2" type="ORF">Bfra_007256</name>
</gene>
<keyword evidence="3" id="KW-1185">Reference proteome</keyword>
<feature type="compositionally biased region" description="Acidic residues" evidence="1">
    <location>
        <begin position="444"/>
        <end position="457"/>
    </location>
</feature>
<feature type="compositionally biased region" description="Polar residues" evidence="1">
    <location>
        <begin position="459"/>
        <end position="471"/>
    </location>
</feature>
<feature type="region of interest" description="Disordered" evidence="1">
    <location>
        <begin position="556"/>
        <end position="579"/>
    </location>
</feature>
<feature type="region of interest" description="Disordered" evidence="1">
    <location>
        <begin position="501"/>
        <end position="524"/>
    </location>
</feature>
<feature type="compositionally biased region" description="Polar residues" evidence="1">
    <location>
        <begin position="23"/>
        <end position="46"/>
    </location>
</feature>
<name>A0A8H6AI41_9HELO</name>
<dbReference type="AlphaFoldDB" id="A0A8H6AI41"/>
<organism evidence="2 3">
    <name type="scientific">Botrytis fragariae</name>
    <dbReference type="NCBI Taxonomy" id="1964551"/>
    <lineage>
        <taxon>Eukaryota</taxon>
        <taxon>Fungi</taxon>
        <taxon>Dikarya</taxon>
        <taxon>Ascomycota</taxon>
        <taxon>Pezizomycotina</taxon>
        <taxon>Leotiomycetes</taxon>
        <taxon>Helotiales</taxon>
        <taxon>Sclerotiniaceae</taxon>
        <taxon>Botrytis</taxon>
    </lineage>
</organism>
<dbReference type="EMBL" id="JABFCT010000026">
    <property type="protein sequence ID" value="KAF5868061.1"/>
    <property type="molecule type" value="Genomic_DNA"/>
</dbReference>
<feature type="compositionally biased region" description="Basic and acidic residues" evidence="1">
    <location>
        <begin position="724"/>
        <end position="736"/>
    </location>
</feature>
<feature type="region of interest" description="Disordered" evidence="1">
    <location>
        <begin position="1"/>
        <end position="46"/>
    </location>
</feature>
<dbReference type="OrthoDB" id="3536280at2759"/>